<accession>A0ABT3A3F7</accession>
<dbReference type="RefSeq" id="WP_263710397.1">
    <property type="nucleotide sequence ID" value="NZ_JAOWKX010000001.1"/>
</dbReference>
<protein>
    <submittedName>
        <fullName evidence="5">PEP-CTERM system TPR-repeat protein PrsT</fullName>
    </submittedName>
</protein>
<sequence length="935" mass="105263">MKSTNTYFKRLSLATTLLCSIVSFSALAQDSSEYYEKARIAFANDKLQEAYIHLKNSLKEDEDNLPAKILMGRVLLINGYMEEAETEFEEALAKGADPNLVAESLGKVWLFLQHQDKLLSTSMKGLTPTNQANWLKLRATAHYAKKQYEQAENEYEKALNLAPNDISILTAYASMRLSQNNLDAAETLLSKAYKINPKHGNTLRLLGELKNKQGDLSAAKRYLIEANDVLKDDPMVKRSLVSLYLKLEDQNSAQTVLEDILAQTPNDPFATLVNAWVQARKNEQQMASTELEKLSGQLASLPAEQIKNDPQMVYMSALTAFAQNNFEQANTFLNQYLTLQPENETAVNLLAETLRELGKYRQALDIMQRNESARMQELDSAILLGNLYLANDKTFKTMEIVDALKSRFPKNKDVELLEIKTLIARKKHEQAFRLILNSEHSKTDPNYVLTYSLLLMETGKVNEAIAVSDELIEIAPNSADFKNFKGALLIKMKRWDDALRYIEEALSISPNHFSATFNKANILAAKGEYDSARTLVTGLRERQPANKDVKQLTARLDIVEGNTDSATATLQTLLGQDFDNLAARELLVDAYVQANEYEKAHRQVNELIKLAPNRPEYSLKRAQLFILREQPERAERELAKTLEKASDNGELLFAINRMALRIRAYDIAEQSITNAVKSAPDNSIFEKQRVTTFIAAGQFKQASEALSGLMKKVGRTAELLTIAADIAQSEQHMERAVTLYTEALEKTSGYRPAIASLYQLTRQNLGVSQFEKLATRHISAQDGDLFTRNMLADFYMNQHAYDKALPHYEYLLTIDTLPHRAFILNNVANIFINSDVEKAFDYAKQALDTGTEAPSILDTYGWLLAQKGQYRDALDVLRRAFSMNANDPAIRYHLGYALSKLGRTSEAKSELQAAINTQQDFAERDDAKALLASLQ</sequence>
<feature type="repeat" description="TPR" evidence="3">
    <location>
        <begin position="479"/>
        <end position="512"/>
    </location>
</feature>
<feature type="chain" id="PRO_5047136542" evidence="4">
    <location>
        <begin position="29"/>
        <end position="935"/>
    </location>
</feature>
<dbReference type="SMART" id="SM00028">
    <property type="entry name" value="TPR"/>
    <property type="match status" value="12"/>
</dbReference>
<keyword evidence="1" id="KW-0677">Repeat</keyword>
<evidence type="ECO:0000256" key="1">
    <source>
        <dbReference type="ARBA" id="ARBA00022737"/>
    </source>
</evidence>
<keyword evidence="6" id="KW-1185">Reference proteome</keyword>
<dbReference type="InterPro" id="IPR014266">
    <property type="entry name" value="PEP-CTERM_TPR_PrsT"/>
</dbReference>
<dbReference type="NCBIfam" id="TIGR02917">
    <property type="entry name" value="PEP_TPR_lipo"/>
    <property type="match status" value="1"/>
</dbReference>
<dbReference type="Pfam" id="PF07719">
    <property type="entry name" value="TPR_2"/>
    <property type="match status" value="1"/>
</dbReference>
<organism evidence="5 6">
    <name type="scientific">Fluctibacter corallii</name>
    <dbReference type="NCBI Taxonomy" id="2984329"/>
    <lineage>
        <taxon>Bacteria</taxon>
        <taxon>Pseudomonadati</taxon>
        <taxon>Pseudomonadota</taxon>
        <taxon>Gammaproteobacteria</taxon>
        <taxon>Alteromonadales</taxon>
        <taxon>Alteromonadaceae</taxon>
        <taxon>Fluctibacter</taxon>
    </lineage>
</organism>
<feature type="repeat" description="TPR" evidence="3">
    <location>
        <begin position="854"/>
        <end position="887"/>
    </location>
</feature>
<name>A0ABT3A3F7_9ALTE</name>
<comment type="caution">
    <text evidence="5">The sequence shown here is derived from an EMBL/GenBank/DDBJ whole genome shotgun (WGS) entry which is preliminary data.</text>
</comment>
<evidence type="ECO:0000256" key="2">
    <source>
        <dbReference type="ARBA" id="ARBA00022803"/>
    </source>
</evidence>
<evidence type="ECO:0000313" key="5">
    <source>
        <dbReference type="EMBL" id="MCV2883193.1"/>
    </source>
</evidence>
<dbReference type="Gene3D" id="1.25.40.10">
    <property type="entry name" value="Tetratricopeptide repeat domain"/>
    <property type="match status" value="5"/>
</dbReference>
<dbReference type="InterPro" id="IPR019734">
    <property type="entry name" value="TPR_rpt"/>
</dbReference>
<feature type="signal peptide" evidence="4">
    <location>
        <begin position="1"/>
        <end position="28"/>
    </location>
</feature>
<keyword evidence="2 3" id="KW-0802">TPR repeat</keyword>
<dbReference type="InterPro" id="IPR011990">
    <property type="entry name" value="TPR-like_helical_dom_sf"/>
</dbReference>
<reference evidence="5 6" key="1">
    <citation type="submission" date="2022-10" db="EMBL/GenBank/DDBJ databases">
        <title>Aestuariibacter sp. AA17 isolated from Montipora capitata coral fragment.</title>
        <authorList>
            <person name="Emsley S.A."/>
            <person name="Pfannmuller K.M."/>
            <person name="Loughran R.M."/>
            <person name="Shlafstein M."/>
            <person name="Papke E."/>
            <person name="Saw J.H."/>
            <person name="Ushijima B."/>
            <person name="Videau P."/>
        </authorList>
    </citation>
    <scope>NUCLEOTIDE SEQUENCE [LARGE SCALE GENOMIC DNA]</scope>
    <source>
        <strain evidence="5 6">AA17</strain>
    </source>
</reference>
<dbReference type="Proteomes" id="UP001652504">
    <property type="component" value="Unassembled WGS sequence"/>
</dbReference>
<dbReference type="PANTHER" id="PTHR45586">
    <property type="entry name" value="TPR REPEAT-CONTAINING PROTEIN PA4667"/>
    <property type="match status" value="1"/>
</dbReference>
<dbReference type="PROSITE" id="PS50005">
    <property type="entry name" value="TPR"/>
    <property type="match status" value="3"/>
</dbReference>
<feature type="repeat" description="TPR" evidence="3">
    <location>
        <begin position="132"/>
        <end position="165"/>
    </location>
</feature>
<evidence type="ECO:0000313" key="6">
    <source>
        <dbReference type="Proteomes" id="UP001652504"/>
    </source>
</evidence>
<dbReference type="Pfam" id="PF14559">
    <property type="entry name" value="TPR_19"/>
    <property type="match status" value="4"/>
</dbReference>
<proteinExistence type="predicted"/>
<dbReference type="InterPro" id="IPR051012">
    <property type="entry name" value="CellSynth/LPSAsmb/PSIAsmb"/>
</dbReference>
<gene>
    <name evidence="5" type="primary">prsT</name>
    <name evidence="5" type="ORF">OE749_00610</name>
</gene>
<keyword evidence="4" id="KW-0732">Signal</keyword>
<evidence type="ECO:0000256" key="3">
    <source>
        <dbReference type="PROSITE-ProRule" id="PRU00339"/>
    </source>
</evidence>
<evidence type="ECO:0000256" key="4">
    <source>
        <dbReference type="SAM" id="SignalP"/>
    </source>
</evidence>
<dbReference type="SUPFAM" id="SSF48452">
    <property type="entry name" value="TPR-like"/>
    <property type="match status" value="5"/>
</dbReference>
<dbReference type="Pfam" id="PF12895">
    <property type="entry name" value="ANAPC3"/>
    <property type="match status" value="1"/>
</dbReference>
<dbReference type="EMBL" id="JAOWKX010000001">
    <property type="protein sequence ID" value="MCV2883193.1"/>
    <property type="molecule type" value="Genomic_DNA"/>
</dbReference>
<dbReference type="InterPro" id="IPR013105">
    <property type="entry name" value="TPR_2"/>
</dbReference>
<dbReference type="PANTHER" id="PTHR45586:SF1">
    <property type="entry name" value="LIPOPOLYSACCHARIDE ASSEMBLY PROTEIN B"/>
    <property type="match status" value="1"/>
</dbReference>